<dbReference type="SMART" id="SM01188">
    <property type="entry name" value="ELK"/>
    <property type="match status" value="1"/>
</dbReference>
<feature type="region of interest" description="Disordered" evidence="7">
    <location>
        <begin position="283"/>
        <end position="323"/>
    </location>
</feature>
<comment type="subcellular location">
    <subcellularLocation>
        <location evidence="1 5">Nucleus</location>
    </subcellularLocation>
</comment>
<dbReference type="Pfam" id="PF03789">
    <property type="entry name" value="ELK"/>
    <property type="match status" value="1"/>
</dbReference>
<dbReference type="InterPro" id="IPR008422">
    <property type="entry name" value="KN_HD"/>
</dbReference>
<dbReference type="PROSITE" id="PS50071">
    <property type="entry name" value="HOMEOBOX_2"/>
    <property type="match status" value="1"/>
</dbReference>
<comment type="similarity">
    <text evidence="6">Belongs to the TALE/KNOX homeobox family.</text>
</comment>
<dbReference type="InterPro" id="IPR005540">
    <property type="entry name" value="KNOX1"/>
</dbReference>
<dbReference type="STRING" id="337451.A0A3S3MKT1"/>
<dbReference type="InterPro" id="IPR009057">
    <property type="entry name" value="Homeodomain-like_sf"/>
</dbReference>
<dbReference type="Pfam" id="PF03790">
    <property type="entry name" value="KNOX1"/>
    <property type="match status" value="1"/>
</dbReference>
<dbReference type="SMART" id="SM01256">
    <property type="entry name" value="KNOX2"/>
    <property type="match status" value="1"/>
</dbReference>
<evidence type="ECO:0000256" key="3">
    <source>
        <dbReference type="ARBA" id="ARBA00023155"/>
    </source>
</evidence>
<sequence length="450" mass="49017">MAYHNHLPHEMALPHFADQQLGESPSVLRSIIPDHLGQPSSSDAANSAGKPPGGSNAPTWLNSAILRQQSQYADRSFLHLQTASDSAASAGGSQWLPRSVLQRNASDVGGGSDGVPVSSDSMMAAAGMSQGSADLNGGNRNQAASSGGEMADGDGGAAAATEQGDVAAPWQSARYKADILAHQLYEQLLSAHVACLRIATPVDQLPRIDAQLAQSQHVVAKYSMLGHGNQLLVGEDKELDQFMTHYVLLLCSFKEQLQQHVRVHAMEAVMACWELEQSLQSLTGVSPGEGTGATMSDDEDDQAESDPNLYDGSLDGTDSLGFGPLVPTESERSLMERVRQELKHDLKQGYKEKIVDIREEILRKRRAGKLPGDTTSLLKSWWQSHSKWPYPTEDDKARLVQETGLQLKQINNWFINQRKRNWHSNPSSSTVTKSKRKRSNAGDNNAEQFM</sequence>
<evidence type="ECO:0000256" key="6">
    <source>
        <dbReference type="PROSITE-ProRule" id="PRU00559"/>
    </source>
</evidence>
<dbReference type="EMBL" id="QPKB01000002">
    <property type="protein sequence ID" value="RWR75501.1"/>
    <property type="molecule type" value="Genomic_DNA"/>
</dbReference>
<name>A0A3S3MKT1_9MAGN</name>
<evidence type="ECO:0000256" key="7">
    <source>
        <dbReference type="SAM" id="MobiDB-lite"/>
    </source>
</evidence>
<organism evidence="10 11">
    <name type="scientific">Cinnamomum micranthum f. kanehirae</name>
    <dbReference type="NCBI Taxonomy" id="337451"/>
    <lineage>
        <taxon>Eukaryota</taxon>
        <taxon>Viridiplantae</taxon>
        <taxon>Streptophyta</taxon>
        <taxon>Embryophyta</taxon>
        <taxon>Tracheophyta</taxon>
        <taxon>Spermatophyta</taxon>
        <taxon>Magnoliopsida</taxon>
        <taxon>Magnoliidae</taxon>
        <taxon>Laurales</taxon>
        <taxon>Lauraceae</taxon>
        <taxon>Cinnamomum</taxon>
    </lineage>
</organism>
<keyword evidence="3 5" id="KW-0371">Homeobox</keyword>
<reference evidence="10 11" key="1">
    <citation type="journal article" date="2019" name="Nat. Plants">
        <title>Stout camphor tree genome fills gaps in understanding of flowering plant genome evolution.</title>
        <authorList>
            <person name="Chaw S.M."/>
            <person name="Liu Y.C."/>
            <person name="Wu Y.W."/>
            <person name="Wang H.Y."/>
            <person name="Lin C.I."/>
            <person name="Wu C.S."/>
            <person name="Ke H.M."/>
            <person name="Chang L.Y."/>
            <person name="Hsu C.Y."/>
            <person name="Yang H.T."/>
            <person name="Sudianto E."/>
            <person name="Hsu M.H."/>
            <person name="Wu K.P."/>
            <person name="Wang L.N."/>
            <person name="Leebens-Mack J.H."/>
            <person name="Tsai I.J."/>
        </authorList>
    </citation>
    <scope>NUCLEOTIDE SEQUENCE [LARGE SCALE GENOMIC DNA]</scope>
    <source>
        <strain evidence="11">cv. Chaw 1501</strain>
        <tissue evidence="10">Young leaves</tissue>
    </source>
</reference>
<evidence type="ECO:0000313" key="10">
    <source>
        <dbReference type="EMBL" id="RWR75501.1"/>
    </source>
</evidence>
<feature type="region of interest" description="Disordered" evidence="7">
    <location>
        <begin position="129"/>
        <end position="163"/>
    </location>
</feature>
<dbReference type="InterPro" id="IPR050224">
    <property type="entry name" value="TALE_homeobox"/>
</dbReference>
<dbReference type="InterPro" id="IPR001356">
    <property type="entry name" value="HD"/>
</dbReference>
<keyword evidence="11" id="KW-1185">Reference proteome</keyword>
<gene>
    <name evidence="10" type="ORF">CKAN_00388600</name>
</gene>
<dbReference type="AlphaFoldDB" id="A0A3S3MKT1"/>
<evidence type="ECO:0000256" key="4">
    <source>
        <dbReference type="ARBA" id="ARBA00023242"/>
    </source>
</evidence>
<evidence type="ECO:0000313" key="11">
    <source>
        <dbReference type="Proteomes" id="UP000283530"/>
    </source>
</evidence>
<feature type="region of interest" description="Disordered" evidence="7">
    <location>
        <begin position="31"/>
        <end position="60"/>
    </location>
</feature>
<feature type="domain" description="Homeobox" evidence="8">
    <location>
        <begin position="361"/>
        <end position="424"/>
    </location>
</feature>
<dbReference type="InterPro" id="IPR005541">
    <property type="entry name" value="KNOX2"/>
</dbReference>
<comment type="caution">
    <text evidence="10">The sequence shown here is derived from an EMBL/GenBank/DDBJ whole genome shotgun (WGS) entry which is preliminary data.</text>
</comment>
<protein>
    <submittedName>
        <fullName evidence="10">Homeobox protein knotted-1-like protein 13 isoform X1</fullName>
    </submittedName>
</protein>
<evidence type="ECO:0000256" key="2">
    <source>
        <dbReference type="ARBA" id="ARBA00023125"/>
    </source>
</evidence>
<dbReference type="Pfam" id="PF05920">
    <property type="entry name" value="Homeobox_KN"/>
    <property type="match status" value="1"/>
</dbReference>
<feature type="domain" description="ELK" evidence="9">
    <location>
        <begin position="341"/>
        <end position="361"/>
    </location>
</feature>
<evidence type="ECO:0000259" key="9">
    <source>
        <dbReference type="PROSITE" id="PS51213"/>
    </source>
</evidence>
<dbReference type="SMART" id="SM01255">
    <property type="entry name" value="KNOX1"/>
    <property type="match status" value="1"/>
</dbReference>
<feature type="compositionally biased region" description="Polar residues" evidence="7">
    <location>
        <begin position="441"/>
        <end position="450"/>
    </location>
</feature>
<dbReference type="GO" id="GO:0005634">
    <property type="term" value="C:nucleus"/>
    <property type="evidence" value="ECO:0007669"/>
    <property type="project" value="UniProtKB-SubCell"/>
</dbReference>
<dbReference type="PANTHER" id="PTHR11850">
    <property type="entry name" value="HOMEOBOX PROTEIN TRANSCRIPTION FACTORS"/>
    <property type="match status" value="1"/>
</dbReference>
<dbReference type="SMART" id="SM00389">
    <property type="entry name" value="HOX"/>
    <property type="match status" value="1"/>
</dbReference>
<evidence type="ECO:0000259" key="8">
    <source>
        <dbReference type="PROSITE" id="PS50071"/>
    </source>
</evidence>
<evidence type="ECO:0000256" key="5">
    <source>
        <dbReference type="PROSITE-ProRule" id="PRU00108"/>
    </source>
</evidence>
<keyword evidence="4 5" id="KW-0539">Nucleus</keyword>
<dbReference type="Pfam" id="PF03791">
    <property type="entry name" value="KNOX2"/>
    <property type="match status" value="1"/>
</dbReference>
<dbReference type="OrthoDB" id="10056939at2759"/>
<dbReference type="CDD" id="cd00086">
    <property type="entry name" value="homeodomain"/>
    <property type="match status" value="1"/>
</dbReference>
<accession>A0A3S3MKT1</accession>
<dbReference type="GO" id="GO:0006355">
    <property type="term" value="P:regulation of DNA-templated transcription"/>
    <property type="evidence" value="ECO:0007669"/>
    <property type="project" value="InterPro"/>
</dbReference>
<dbReference type="Proteomes" id="UP000283530">
    <property type="component" value="Unassembled WGS sequence"/>
</dbReference>
<dbReference type="SUPFAM" id="SSF46689">
    <property type="entry name" value="Homeodomain-like"/>
    <property type="match status" value="1"/>
</dbReference>
<feature type="region of interest" description="Disordered" evidence="7">
    <location>
        <begin position="418"/>
        <end position="450"/>
    </location>
</feature>
<proteinExistence type="inferred from homology"/>
<dbReference type="Gene3D" id="1.10.10.60">
    <property type="entry name" value="Homeodomain-like"/>
    <property type="match status" value="1"/>
</dbReference>
<dbReference type="InterPro" id="IPR005539">
    <property type="entry name" value="ELK_dom"/>
</dbReference>
<dbReference type="FunFam" id="1.10.10.60:FF:000143">
    <property type="entry name" value="homeobox protein knotted-1-like 3 isoform X1"/>
    <property type="match status" value="1"/>
</dbReference>
<feature type="DNA-binding region" description="Homeobox; TALE-type" evidence="5">
    <location>
        <begin position="362"/>
        <end position="425"/>
    </location>
</feature>
<keyword evidence="2 5" id="KW-0238">DNA-binding</keyword>
<dbReference type="PROSITE" id="PS51213">
    <property type="entry name" value="ELK"/>
    <property type="match status" value="1"/>
</dbReference>
<dbReference type="GO" id="GO:0003677">
    <property type="term" value="F:DNA binding"/>
    <property type="evidence" value="ECO:0007669"/>
    <property type="project" value="UniProtKB-UniRule"/>
</dbReference>
<evidence type="ECO:0000256" key="1">
    <source>
        <dbReference type="ARBA" id="ARBA00004123"/>
    </source>
</evidence>